<protein>
    <recommendedName>
        <fullName evidence="2">Protein THEM6</fullName>
    </recommendedName>
</protein>
<dbReference type="SUPFAM" id="SSF54637">
    <property type="entry name" value="Thioesterase/thiol ester dehydrase-isomerase"/>
    <property type="match status" value="1"/>
</dbReference>
<dbReference type="Pfam" id="PF13279">
    <property type="entry name" value="4HBT_2"/>
    <property type="match status" value="1"/>
</dbReference>
<reference evidence="5" key="1">
    <citation type="submission" date="2011-05" db="EMBL/GenBank/DDBJ databases">
        <authorList>
            <person name="Richards S.R."/>
            <person name="Qu J."/>
            <person name="Jiang H."/>
            <person name="Jhangiani S.N."/>
            <person name="Agravi P."/>
            <person name="Goodspeed R."/>
            <person name="Gross S."/>
            <person name="Mandapat C."/>
            <person name="Jackson L."/>
            <person name="Mathew T."/>
            <person name="Pu L."/>
            <person name="Thornton R."/>
            <person name="Saada N."/>
            <person name="Wilczek-Boney K.B."/>
            <person name="Lee S."/>
            <person name="Kovar C."/>
            <person name="Wu Y."/>
            <person name="Scherer S.E."/>
            <person name="Worley K.C."/>
            <person name="Muzny D.M."/>
            <person name="Gibbs R."/>
        </authorList>
    </citation>
    <scope>NUCLEOTIDE SEQUENCE</scope>
    <source>
        <strain evidence="5">Brora</strain>
    </source>
</reference>
<dbReference type="PhylomeDB" id="T1JL52"/>
<reference evidence="4" key="2">
    <citation type="submission" date="2015-02" db="UniProtKB">
        <authorList>
            <consortium name="EnsemblMetazoa"/>
        </authorList>
    </citation>
    <scope>IDENTIFICATION</scope>
</reference>
<keyword evidence="3" id="KW-1133">Transmembrane helix</keyword>
<evidence type="ECO:0000256" key="3">
    <source>
        <dbReference type="SAM" id="Phobius"/>
    </source>
</evidence>
<evidence type="ECO:0000313" key="4">
    <source>
        <dbReference type="EnsemblMetazoa" id="SMAR014582-PA"/>
    </source>
</evidence>
<evidence type="ECO:0000256" key="2">
    <source>
        <dbReference type="ARBA" id="ARBA00041112"/>
    </source>
</evidence>
<comment type="similarity">
    <text evidence="1">Belongs to the THEM6 family.</text>
</comment>
<evidence type="ECO:0000256" key="1">
    <source>
        <dbReference type="ARBA" id="ARBA00038228"/>
    </source>
</evidence>
<dbReference type="EMBL" id="JH431832">
    <property type="status" value="NOT_ANNOTATED_CDS"/>
    <property type="molecule type" value="Genomic_DNA"/>
</dbReference>
<keyword evidence="3" id="KW-0812">Transmembrane</keyword>
<dbReference type="Proteomes" id="UP000014500">
    <property type="component" value="Unassembled WGS sequence"/>
</dbReference>
<dbReference type="AlphaFoldDB" id="T1JL52"/>
<accession>T1JL52</accession>
<dbReference type="PANTHER" id="PTHR12475">
    <property type="match status" value="1"/>
</dbReference>
<keyword evidence="5" id="KW-1185">Reference proteome</keyword>
<proteinExistence type="inferred from homology"/>
<dbReference type="InterPro" id="IPR029069">
    <property type="entry name" value="HotDog_dom_sf"/>
</dbReference>
<dbReference type="eggNOG" id="KOG4366">
    <property type="taxonomic scope" value="Eukaryota"/>
</dbReference>
<name>T1JL52_STRMM</name>
<dbReference type="InterPro" id="IPR051490">
    <property type="entry name" value="THEM6_lcsJ_thioesterase"/>
</dbReference>
<dbReference type="OMA" id="MEQQFIG"/>
<keyword evidence="3" id="KW-0472">Membrane</keyword>
<dbReference type="Gene3D" id="3.10.129.10">
    <property type="entry name" value="Hotdog Thioesterase"/>
    <property type="match status" value="1"/>
</dbReference>
<dbReference type="EnsemblMetazoa" id="SMAR014582-RA">
    <property type="protein sequence ID" value="SMAR014582-PA"/>
    <property type="gene ID" value="SMAR014582"/>
</dbReference>
<dbReference type="PANTHER" id="PTHR12475:SF4">
    <property type="entry name" value="PROTEIN THEM6"/>
    <property type="match status" value="1"/>
</dbReference>
<dbReference type="HOGENOM" id="CLU_091107_0_0_1"/>
<sequence length="247" mass="29024">MLSTIFCFFFCSFKGFLLFLYMMFEFNYFLRILFYAVYLRFMRTRLPFFDTFTTYDICTTNDLDFLLHMNNSRYLRALDFNRIWFWVTSGKLCNSIIYEARQFKGSIVLSASTIRYRKPITFLQPYKIDLKVLYWDDRSMYAEQSFTTLHDGFVRAIALTKQTSVGPSMSELVERVLGESVTSPLPTAELVKWMETNELSSKKLRALDKDQYALQPFKAADRIFGKINTSPCACLNESICSCPDREK</sequence>
<dbReference type="CDD" id="cd00586">
    <property type="entry name" value="4HBT"/>
    <property type="match status" value="1"/>
</dbReference>
<evidence type="ECO:0000313" key="5">
    <source>
        <dbReference type="Proteomes" id="UP000014500"/>
    </source>
</evidence>
<feature type="transmembrane region" description="Helical" evidence="3">
    <location>
        <begin position="16"/>
        <end position="38"/>
    </location>
</feature>
<organism evidence="4 5">
    <name type="scientific">Strigamia maritima</name>
    <name type="common">European centipede</name>
    <name type="synonym">Geophilus maritimus</name>
    <dbReference type="NCBI Taxonomy" id="126957"/>
    <lineage>
        <taxon>Eukaryota</taxon>
        <taxon>Metazoa</taxon>
        <taxon>Ecdysozoa</taxon>
        <taxon>Arthropoda</taxon>
        <taxon>Myriapoda</taxon>
        <taxon>Chilopoda</taxon>
        <taxon>Pleurostigmophora</taxon>
        <taxon>Geophilomorpha</taxon>
        <taxon>Linotaeniidae</taxon>
        <taxon>Strigamia</taxon>
    </lineage>
</organism>